<sequence length="419" mass="49928">MFYHILAIFGSSITRRDIHTEEQNSIFYDYKNRKVHEFTSNNLSNYHFGLCHSKELPNDNYVRTQNPSKYYFDQNNLSNKTESYKFIDQNFDNNYVLDLSLPKFSCSSQSKNYMFATSRSNICDNQVFNKNKKRDFCNNYYSMYFTTGIISRENNNIGLHWKKEILKKHKLKRTNDNQFIKEKQPISFVNQSANLQPNISAEVYTDITYESKTLGLLFYKLQKRLDASKDQLKNCKNYFNDKMYQMSAELARKNVSSCFVIKNKYKTFRNRFKFPRIIRLCKETIPKVTKLTKNLKEISISEYDKRNTICNSLNFIKDYLNFFIKLKKFYNRQLRTFDVVLDKIFLTNEIFKNLIINVPMLKMLNDIKNLLNLGLGSSLDSRTEISILQKEILKNVLISFSYKDEKYKNLQEIVKMIIN</sequence>
<evidence type="ECO:0000313" key="2">
    <source>
        <dbReference type="Proteomes" id="UP000034350"/>
    </source>
</evidence>
<accession>A0A0F9ZA41</accession>
<dbReference type="EMBL" id="JPQZ01000052">
    <property type="protein sequence ID" value="KKO74669.1"/>
    <property type="molecule type" value="Genomic_DNA"/>
</dbReference>
<dbReference type="VEuPathDB" id="MicrosporidiaDB:G9O61_00g000030"/>
<dbReference type="Proteomes" id="UP000034350">
    <property type="component" value="Unassembled WGS sequence"/>
</dbReference>
<name>A0A0F9ZA41_9MICR</name>
<comment type="caution">
    <text evidence="1">The sequence shown here is derived from an EMBL/GenBank/DDBJ whole genome shotgun (WGS) entry which is preliminary data.</text>
</comment>
<proteinExistence type="predicted"/>
<protein>
    <submittedName>
        <fullName evidence="1">Uncharacterized protein</fullName>
    </submittedName>
</protein>
<dbReference type="RefSeq" id="XP_024330411.1">
    <property type="nucleotide sequence ID" value="XM_024475933.1"/>
</dbReference>
<keyword evidence="2" id="KW-1185">Reference proteome</keyword>
<dbReference type="AlphaFoldDB" id="A0A0F9ZA41"/>
<dbReference type="VEuPathDB" id="MicrosporidiaDB:AAJ76_5200017886"/>
<dbReference type="GeneID" id="36320881"/>
<gene>
    <name evidence="1" type="ORF">AAJ76_5200017886</name>
</gene>
<dbReference type="VEuPathDB" id="MicrosporidiaDB:G9O61_00g018470"/>
<organism evidence="1 2">
    <name type="scientific">Vairimorpha ceranae</name>
    <dbReference type="NCBI Taxonomy" id="40302"/>
    <lineage>
        <taxon>Eukaryota</taxon>
        <taxon>Fungi</taxon>
        <taxon>Fungi incertae sedis</taxon>
        <taxon>Microsporidia</taxon>
        <taxon>Nosematidae</taxon>
        <taxon>Vairimorpha</taxon>
    </lineage>
</organism>
<evidence type="ECO:0000313" key="1">
    <source>
        <dbReference type="EMBL" id="KKO74669.1"/>
    </source>
</evidence>
<reference evidence="1 2" key="1">
    <citation type="journal article" date="2015" name="Environ. Microbiol.">
        <title>Genome analyses suggest the presence of polyploidy and recent human-driven expansions in eight global populations of the honeybee pathogen Nosema ceranae.</title>
        <authorList>
            <person name="Pelin A."/>
            <person name="Selman M."/>
            <person name="Aris-Brosou S."/>
            <person name="Farinelli L."/>
            <person name="Corradi N."/>
        </authorList>
    </citation>
    <scope>NUCLEOTIDE SEQUENCE [LARGE SCALE GENOMIC DNA]</scope>
    <source>
        <strain evidence="1 2">PA08 1199</strain>
    </source>
</reference>